<comment type="caution">
    <text evidence="1">The sequence shown here is derived from an EMBL/GenBank/DDBJ whole genome shotgun (WGS) entry which is preliminary data.</text>
</comment>
<dbReference type="AlphaFoldDB" id="A0A4U5NYU2"/>
<protein>
    <submittedName>
        <fullName evidence="1">Uncharacterized protein</fullName>
    </submittedName>
</protein>
<accession>A0A4U5NYU2</accession>
<evidence type="ECO:0000313" key="1">
    <source>
        <dbReference type="EMBL" id="TKR88590.1"/>
    </source>
</evidence>
<name>A0A4U5NYU2_STECR</name>
<gene>
    <name evidence="1" type="ORF">L596_012807</name>
</gene>
<reference evidence="1 2" key="2">
    <citation type="journal article" date="2019" name="G3 (Bethesda)">
        <title>Hybrid Assembly of the Genome of the Entomopathogenic Nematode Steinernema carpocapsae Identifies the X-Chromosome.</title>
        <authorList>
            <person name="Serra L."/>
            <person name="Macchietto M."/>
            <person name="Macias-Munoz A."/>
            <person name="McGill C.J."/>
            <person name="Rodriguez I.M."/>
            <person name="Rodriguez B."/>
            <person name="Murad R."/>
            <person name="Mortazavi A."/>
        </authorList>
    </citation>
    <scope>NUCLEOTIDE SEQUENCE [LARGE SCALE GENOMIC DNA]</scope>
    <source>
        <strain evidence="1 2">ALL</strain>
    </source>
</reference>
<evidence type="ECO:0000313" key="2">
    <source>
        <dbReference type="Proteomes" id="UP000298663"/>
    </source>
</evidence>
<reference evidence="1 2" key="1">
    <citation type="journal article" date="2015" name="Genome Biol.">
        <title>Comparative genomics of Steinernema reveals deeply conserved gene regulatory networks.</title>
        <authorList>
            <person name="Dillman A.R."/>
            <person name="Macchietto M."/>
            <person name="Porter C.F."/>
            <person name="Rogers A."/>
            <person name="Williams B."/>
            <person name="Antoshechkin I."/>
            <person name="Lee M.M."/>
            <person name="Goodwin Z."/>
            <person name="Lu X."/>
            <person name="Lewis E.E."/>
            <person name="Goodrich-Blair H."/>
            <person name="Stock S.P."/>
            <person name="Adams B.J."/>
            <person name="Sternberg P.W."/>
            <person name="Mortazavi A."/>
        </authorList>
    </citation>
    <scope>NUCLEOTIDE SEQUENCE [LARGE SCALE GENOMIC DNA]</scope>
    <source>
        <strain evidence="1 2">ALL</strain>
    </source>
</reference>
<keyword evidence="2" id="KW-1185">Reference proteome</keyword>
<organism evidence="1 2">
    <name type="scientific">Steinernema carpocapsae</name>
    <name type="common">Entomopathogenic nematode</name>
    <dbReference type="NCBI Taxonomy" id="34508"/>
    <lineage>
        <taxon>Eukaryota</taxon>
        <taxon>Metazoa</taxon>
        <taxon>Ecdysozoa</taxon>
        <taxon>Nematoda</taxon>
        <taxon>Chromadorea</taxon>
        <taxon>Rhabditida</taxon>
        <taxon>Tylenchina</taxon>
        <taxon>Panagrolaimomorpha</taxon>
        <taxon>Strongyloidoidea</taxon>
        <taxon>Steinernematidae</taxon>
        <taxon>Steinernema</taxon>
    </lineage>
</organism>
<proteinExistence type="predicted"/>
<dbReference type="EMBL" id="AZBU02000003">
    <property type="protein sequence ID" value="TKR88590.1"/>
    <property type="molecule type" value="Genomic_DNA"/>
</dbReference>
<sequence>MKRLDQIPVEAAPLHGGSDDRATIARIILLERRWFGLNPILLKIEFNVVIYTCHAVENGDTDKLRAHSLTDNTTKNKQTQRIGPPSSLELSSLAATQRAFDGCEDTCIARHLVFAF</sequence>
<dbReference type="Proteomes" id="UP000298663">
    <property type="component" value="Unassembled WGS sequence"/>
</dbReference>